<evidence type="ECO:0000313" key="1">
    <source>
        <dbReference type="EMBL" id="MCS7477378.1"/>
    </source>
</evidence>
<dbReference type="Gene3D" id="3.50.50.60">
    <property type="entry name" value="FAD/NAD(P)-binding domain"/>
    <property type="match status" value="3"/>
</dbReference>
<proteinExistence type="predicted"/>
<dbReference type="InterPro" id="IPR051209">
    <property type="entry name" value="FAD-bind_Monooxygenase_sf"/>
</dbReference>
<evidence type="ECO:0000313" key="2">
    <source>
        <dbReference type="Proteomes" id="UP001141259"/>
    </source>
</evidence>
<protein>
    <submittedName>
        <fullName evidence="1">NAD(P)/FAD-dependent oxidoreductase</fullName>
    </submittedName>
</protein>
<keyword evidence="2" id="KW-1185">Reference proteome</keyword>
<dbReference type="Pfam" id="PF13738">
    <property type="entry name" value="Pyr_redox_3"/>
    <property type="match status" value="1"/>
</dbReference>
<accession>A0A9X2VIS2</accession>
<dbReference type="PANTHER" id="PTHR42877">
    <property type="entry name" value="L-ORNITHINE N(5)-MONOOXYGENASE-RELATED"/>
    <property type="match status" value="1"/>
</dbReference>
<dbReference type="EMBL" id="JANYMP010000004">
    <property type="protein sequence ID" value="MCS7477378.1"/>
    <property type="molecule type" value="Genomic_DNA"/>
</dbReference>
<dbReference type="Proteomes" id="UP001141259">
    <property type="component" value="Unassembled WGS sequence"/>
</dbReference>
<reference evidence="1" key="1">
    <citation type="submission" date="2022-08" db="EMBL/GenBank/DDBJ databases">
        <authorList>
            <person name="Tistechok S."/>
            <person name="Samborskyy M."/>
            <person name="Roman I."/>
        </authorList>
    </citation>
    <scope>NUCLEOTIDE SEQUENCE</scope>
    <source>
        <strain evidence="1">DSM 103496</strain>
    </source>
</reference>
<gene>
    <name evidence="1" type="ORF">NZH93_10990</name>
</gene>
<dbReference type="RefSeq" id="WP_259622884.1">
    <property type="nucleotide sequence ID" value="NZ_JANYMP010000004.1"/>
</dbReference>
<organism evidence="1 2">
    <name type="scientific">Umezawaea endophytica</name>
    <dbReference type="NCBI Taxonomy" id="1654476"/>
    <lineage>
        <taxon>Bacteria</taxon>
        <taxon>Bacillati</taxon>
        <taxon>Actinomycetota</taxon>
        <taxon>Actinomycetes</taxon>
        <taxon>Pseudonocardiales</taxon>
        <taxon>Pseudonocardiaceae</taxon>
        <taxon>Umezawaea</taxon>
    </lineage>
</organism>
<dbReference type="AlphaFoldDB" id="A0A9X2VIS2"/>
<dbReference type="InterPro" id="IPR036188">
    <property type="entry name" value="FAD/NAD-bd_sf"/>
</dbReference>
<comment type="caution">
    <text evidence="1">The sequence shown here is derived from an EMBL/GenBank/DDBJ whole genome shotgun (WGS) entry which is preliminary data.</text>
</comment>
<dbReference type="PANTHER" id="PTHR42877:SF4">
    <property type="entry name" value="FAD_NAD(P)-BINDING DOMAIN-CONTAINING PROTEIN-RELATED"/>
    <property type="match status" value="1"/>
</dbReference>
<name>A0A9X2VIS2_9PSEU</name>
<dbReference type="SUPFAM" id="SSF51905">
    <property type="entry name" value="FAD/NAD(P)-binding domain"/>
    <property type="match status" value="2"/>
</dbReference>
<dbReference type="PRINTS" id="PR00419">
    <property type="entry name" value="ADXRDTASE"/>
</dbReference>
<sequence length="481" mass="53527">MNTSSRPRVVVIGAGFAGIGMAIALRRDGVDVTVLERADDLGGVWRDNTYPGAACDIPSSLYSFSFAPNPDWRRRYAERPDIHAYLRRVAVEVLDHVRFGTEVAAATFDEDADRWRVELASGEVVEADVVISAVGQLSRPVVPDLPGAFGGPAFHSARWDHGLDLEGRRIAVIGTGASAVQFVPHLQPLAERITVFQRTAPHVVPKPDRWYRPWHHRLFRTAPVAQRAGRLGIWLVGELLTAALTSVQPLGVLISGLARLHLRRQVPDPALRARLTPTNRVGCQRLLFSNDWYPALSQPNVDVVTEKITELTPTGVRTADGVDHPVDVVVYGTGFAAIDFLAPMRIRGRGGRELADEWASGARAHLGMTVPGFPNFFVLYGPNTNLGGNSIVYMIESQCEYVRQAVRRLASVATVEVRREVAERFDAETQRRLARTVWTRCANWYRDATGRVVTNWPGSVWEYRRRTARVDDRDFHHGEAR</sequence>